<dbReference type="Pfam" id="PF00995">
    <property type="entry name" value="Sec1"/>
    <property type="match status" value="1"/>
</dbReference>
<evidence type="ECO:0000313" key="2">
    <source>
        <dbReference type="WBParaSite" id="GPUH_0000955101-mRNA-1"/>
    </source>
</evidence>
<protein>
    <submittedName>
        <fullName evidence="2">Trafficking protein particle complex subunit</fullName>
    </submittedName>
</protein>
<accession>A0A183DLE9</accession>
<dbReference type="GO" id="GO:0016192">
    <property type="term" value="P:vesicle-mediated transport"/>
    <property type="evidence" value="ECO:0007669"/>
    <property type="project" value="InterPro"/>
</dbReference>
<dbReference type="Gene3D" id="3.40.50.1910">
    <property type="match status" value="1"/>
</dbReference>
<reference evidence="2" key="1">
    <citation type="submission" date="2016-06" db="UniProtKB">
        <authorList>
            <consortium name="WormBaseParasite"/>
        </authorList>
    </citation>
    <scope>IDENTIFICATION</scope>
</reference>
<sequence length="71" mass="7706">LEDDLFVLRRYSDNSPFSFNAISDPSVTTEQMEALIDAIVDGLFSVCATLGVVPIIRCQKDNAAEQVAVVS</sequence>
<dbReference type="InterPro" id="IPR001619">
    <property type="entry name" value="Sec1-like"/>
</dbReference>
<proteinExistence type="inferred from homology"/>
<comment type="similarity">
    <text evidence="1">Belongs to the STXBP/unc-18/SEC1 family.</text>
</comment>
<dbReference type="InterPro" id="IPR036045">
    <property type="entry name" value="Sec1-like_sf"/>
</dbReference>
<organism evidence="2">
    <name type="scientific">Gongylonema pulchrum</name>
    <dbReference type="NCBI Taxonomy" id="637853"/>
    <lineage>
        <taxon>Eukaryota</taxon>
        <taxon>Metazoa</taxon>
        <taxon>Ecdysozoa</taxon>
        <taxon>Nematoda</taxon>
        <taxon>Chromadorea</taxon>
        <taxon>Rhabditida</taxon>
        <taxon>Spirurina</taxon>
        <taxon>Spiruromorpha</taxon>
        <taxon>Spiruroidea</taxon>
        <taxon>Gongylonematidae</taxon>
        <taxon>Gongylonema</taxon>
    </lineage>
</organism>
<evidence type="ECO:0000256" key="1">
    <source>
        <dbReference type="ARBA" id="ARBA00009884"/>
    </source>
</evidence>
<dbReference type="SUPFAM" id="SSF56815">
    <property type="entry name" value="Sec1/munc18-like (SM) proteins"/>
    <property type="match status" value="1"/>
</dbReference>
<dbReference type="AlphaFoldDB" id="A0A183DLE9"/>
<dbReference type="WBParaSite" id="GPUH_0000955101-mRNA-1">
    <property type="protein sequence ID" value="GPUH_0000955101-mRNA-1"/>
    <property type="gene ID" value="GPUH_0000955101"/>
</dbReference>
<dbReference type="InterPro" id="IPR027482">
    <property type="entry name" value="Sec1-like_dom2"/>
</dbReference>
<name>A0A183DLE9_9BILA</name>